<feature type="non-terminal residue" evidence="10">
    <location>
        <position position="1"/>
    </location>
</feature>
<dbReference type="Pfam" id="PF04577">
    <property type="entry name" value="Glyco_transf_61"/>
    <property type="match status" value="1"/>
</dbReference>
<evidence type="ECO:0000259" key="9">
    <source>
        <dbReference type="Pfam" id="PF04577"/>
    </source>
</evidence>
<comment type="subcellular location">
    <subcellularLocation>
        <location evidence="1">Membrane</location>
        <topology evidence="1">Single-pass membrane protein</topology>
    </subcellularLocation>
</comment>
<dbReference type="GO" id="GO:0016020">
    <property type="term" value="C:membrane"/>
    <property type="evidence" value="ECO:0007669"/>
    <property type="project" value="UniProtKB-SubCell"/>
</dbReference>
<keyword evidence="7" id="KW-0325">Glycoprotein</keyword>
<protein>
    <recommendedName>
        <fullName evidence="9">Glycosyltransferase 61 catalytic domain-containing protein</fullName>
    </recommendedName>
</protein>
<keyword evidence="5" id="KW-1133">Transmembrane helix</keyword>
<dbReference type="AlphaFoldDB" id="A0A813HWJ9"/>
<keyword evidence="2" id="KW-0328">Glycosyltransferase</keyword>
<keyword evidence="4" id="KW-0812">Transmembrane</keyword>
<sequence length="844" mass="94216">PSVFLQLLLCLHGQVSSIHWTVQQGRETDADARNGSAVECVRKMLAHSYIPRMVYGPSSKILDICPGLGYLSTLYISASFPHNVFTEDVIEAFREVGDLELDQDGVTQIGLGVCLPEPCVFQHVQFVIALIWILRRPAYADKALELAFSGDLFLYGEHRGAPPGSEATSIRDSPQPASEVFWDHATGKTASSALRMQELHSLVHSKLASIDRQQGRLEGWRRIVEEYSLSSGLAGSSLLPLSVAELFTWAHQARAYRLSEHMFYSNDMSEDPTKRETLKDAKSAADHLYNKLLVASAEMGMESSIQHAAKQALNVGWPITSKSDGGLVFPQVSGVDLPIYRLSEVCIRDLSPETDFLDVGSVSDGRKLEIITVGLNDTSPELLRALHARPAHGRFILTELNSLDRFAEKLSGRQVTRLSGLSLFWYDGHKASCRCPDCANTEHVMEDDLLLELLAWRSPSLAEEPVAQIVTNLHASVSHLSPKEWAQQVIRRIAGNLTQVQMFQAEVFCFEDVVINFHPCAPELEDRELIFRPNSVHPGYSISTALDFARQRVWDSIGQDERGSANPRIAVFARQSLSDIRSPKPRRWLNYKPVAEELRAAVIDFTLLSFEEEVRLMRSLDMFVTVNGAHHAAVLWMRPGSVWVELLCPDVIAAMPSHAAFQRIAGALGVRFEIIVAASCSELDAQSEGEVWMAKEYHPIRMFGLKMLGQTLVTSLNEMCTFHFEHSGLDLAAAGSVFSPGWGILESAESKQDALDRCMDWEGECRSVREYSYQASTRWQLLRYQAQNSIQKQACAPLKYNLALLKDRSVSLNRDVFNADLESPDDTAQLLLALWREMQESQSA</sequence>
<dbReference type="Proteomes" id="UP000626109">
    <property type="component" value="Unassembled WGS sequence"/>
</dbReference>
<evidence type="ECO:0000256" key="3">
    <source>
        <dbReference type="ARBA" id="ARBA00022679"/>
    </source>
</evidence>
<dbReference type="EMBL" id="CAJNNW010001907">
    <property type="protein sequence ID" value="CAE8641863.1"/>
    <property type="molecule type" value="Genomic_DNA"/>
</dbReference>
<reference evidence="10" key="1">
    <citation type="submission" date="2021-02" db="EMBL/GenBank/DDBJ databases">
        <authorList>
            <person name="Dougan E. K."/>
            <person name="Rhodes N."/>
            <person name="Thang M."/>
            <person name="Chan C."/>
        </authorList>
    </citation>
    <scope>NUCLEOTIDE SEQUENCE</scope>
</reference>
<evidence type="ECO:0000256" key="5">
    <source>
        <dbReference type="ARBA" id="ARBA00022989"/>
    </source>
</evidence>
<accession>A0A813HWJ9</accession>
<evidence type="ECO:0000256" key="6">
    <source>
        <dbReference type="ARBA" id="ARBA00023136"/>
    </source>
</evidence>
<evidence type="ECO:0000256" key="4">
    <source>
        <dbReference type="ARBA" id="ARBA00022692"/>
    </source>
</evidence>
<keyword evidence="6" id="KW-0472">Membrane</keyword>
<dbReference type="PANTHER" id="PTHR20961:SF38">
    <property type="entry name" value="PROTEIN O-LINKED-MANNOSE BETA-1,4-N-ACETYLGLUCOSAMINYLTRANSFERASE 2"/>
    <property type="match status" value="1"/>
</dbReference>
<organism evidence="10 11">
    <name type="scientific">Polarella glacialis</name>
    <name type="common">Dinoflagellate</name>
    <dbReference type="NCBI Taxonomy" id="89957"/>
    <lineage>
        <taxon>Eukaryota</taxon>
        <taxon>Sar</taxon>
        <taxon>Alveolata</taxon>
        <taxon>Dinophyceae</taxon>
        <taxon>Suessiales</taxon>
        <taxon>Suessiaceae</taxon>
        <taxon>Polarella</taxon>
    </lineage>
</organism>
<feature type="domain" description="Glycosyltransferase 61 catalytic" evidence="9">
    <location>
        <begin position="551"/>
        <end position="642"/>
    </location>
</feature>
<dbReference type="GO" id="GO:0016757">
    <property type="term" value="F:glycosyltransferase activity"/>
    <property type="evidence" value="ECO:0007669"/>
    <property type="project" value="UniProtKB-KW"/>
</dbReference>
<evidence type="ECO:0000256" key="7">
    <source>
        <dbReference type="ARBA" id="ARBA00023180"/>
    </source>
</evidence>
<evidence type="ECO:0000256" key="2">
    <source>
        <dbReference type="ARBA" id="ARBA00022676"/>
    </source>
</evidence>
<gene>
    <name evidence="10" type="ORF">PGLA2088_LOCUS2374</name>
</gene>
<proteinExistence type="predicted"/>
<comment type="caution">
    <text evidence="10">The sequence shown here is derived from an EMBL/GenBank/DDBJ whole genome shotgun (WGS) entry which is preliminary data.</text>
</comment>
<dbReference type="InterPro" id="IPR049625">
    <property type="entry name" value="Glyco_transf_61_cat"/>
</dbReference>
<evidence type="ECO:0000313" key="11">
    <source>
        <dbReference type="Proteomes" id="UP000626109"/>
    </source>
</evidence>
<keyword evidence="3" id="KW-0808">Transferase</keyword>
<dbReference type="InterPro" id="IPR007657">
    <property type="entry name" value="Glycosyltransferase_61"/>
</dbReference>
<name>A0A813HWJ9_POLGL</name>
<evidence type="ECO:0000256" key="8">
    <source>
        <dbReference type="SAM" id="SignalP"/>
    </source>
</evidence>
<keyword evidence="8" id="KW-0732">Signal</keyword>
<evidence type="ECO:0000313" key="10">
    <source>
        <dbReference type="EMBL" id="CAE8641863.1"/>
    </source>
</evidence>
<feature type="chain" id="PRO_5032505485" description="Glycosyltransferase 61 catalytic domain-containing protein" evidence="8">
    <location>
        <begin position="18"/>
        <end position="844"/>
    </location>
</feature>
<dbReference type="PANTHER" id="PTHR20961">
    <property type="entry name" value="GLYCOSYLTRANSFERASE"/>
    <property type="match status" value="1"/>
</dbReference>
<evidence type="ECO:0000256" key="1">
    <source>
        <dbReference type="ARBA" id="ARBA00004167"/>
    </source>
</evidence>
<feature type="signal peptide" evidence="8">
    <location>
        <begin position="1"/>
        <end position="17"/>
    </location>
</feature>